<dbReference type="Pfam" id="PF05036">
    <property type="entry name" value="SPOR"/>
    <property type="match status" value="1"/>
</dbReference>
<reference evidence="4 5" key="1">
    <citation type="submission" date="2017-05" db="EMBL/GenBank/DDBJ databases">
        <authorList>
            <person name="Song R."/>
            <person name="Chenine A.L."/>
            <person name="Ruprecht R.M."/>
        </authorList>
    </citation>
    <scope>NUCLEOTIDE SEQUENCE [LARGE SCALE GENOMIC DNA]</scope>
    <source>
        <strain evidence="4 5">CECT 8898</strain>
    </source>
</reference>
<feature type="region of interest" description="Disordered" evidence="1">
    <location>
        <begin position="195"/>
        <end position="235"/>
    </location>
</feature>
<organism evidence="4 5">
    <name type="scientific">Maliponia aquimaris</name>
    <dbReference type="NCBI Taxonomy" id="1673631"/>
    <lineage>
        <taxon>Bacteria</taxon>
        <taxon>Pseudomonadati</taxon>
        <taxon>Pseudomonadota</taxon>
        <taxon>Alphaproteobacteria</taxon>
        <taxon>Rhodobacterales</taxon>
        <taxon>Paracoccaceae</taxon>
        <taxon>Maliponia</taxon>
    </lineage>
</organism>
<keyword evidence="2" id="KW-1133">Transmembrane helix</keyword>
<dbReference type="EMBL" id="FXYF01000008">
    <property type="protein sequence ID" value="SMX45295.1"/>
    <property type="molecule type" value="Genomic_DNA"/>
</dbReference>
<name>A0A238KR87_9RHOB</name>
<gene>
    <name evidence="4" type="ORF">MAA8898_03187</name>
</gene>
<dbReference type="OrthoDB" id="8479416at2"/>
<dbReference type="GO" id="GO:0042834">
    <property type="term" value="F:peptidoglycan binding"/>
    <property type="evidence" value="ECO:0007669"/>
    <property type="project" value="InterPro"/>
</dbReference>
<evidence type="ECO:0000313" key="5">
    <source>
        <dbReference type="Proteomes" id="UP000207598"/>
    </source>
</evidence>
<evidence type="ECO:0000313" key="4">
    <source>
        <dbReference type="EMBL" id="SMX45295.1"/>
    </source>
</evidence>
<protein>
    <submittedName>
        <fullName evidence="4">Sporulation related domain protein</fullName>
    </submittedName>
</protein>
<evidence type="ECO:0000259" key="3">
    <source>
        <dbReference type="PROSITE" id="PS51724"/>
    </source>
</evidence>
<keyword evidence="5" id="KW-1185">Reference proteome</keyword>
<dbReference type="Proteomes" id="UP000207598">
    <property type="component" value="Unassembled WGS sequence"/>
</dbReference>
<sequence>MADFTYEGAGQAPSPVRMATVANWTGAVLSLALVAGIGVWSYGIISRDVSGIPVVQAVSGPMRVAPEDPGGTLADHQGLAVNAVAGQGAAADPAERLVLAPVPAGLQADDVALSALKMMQPAAFDASLAENAEVAALVPEGDPVPESAEPALEGAFAALADEIAAASKPLTPLLPEAEDEITAALASVLADDAGEEPLAEPEPVRYSGPGLAQSLRPKMRPAGLSDGPRASARDVAPATQVTEIEPETLPTGTRLVQIGAFDSPDAARAEWVRLEQRFGEYLEGKDRVIQRATSGGRVFYRLRAHGFGDLSDARRFCAAFVAQNVDCIPVVTR</sequence>
<feature type="transmembrane region" description="Helical" evidence="2">
    <location>
        <begin position="21"/>
        <end position="43"/>
    </location>
</feature>
<dbReference type="PROSITE" id="PS51724">
    <property type="entry name" value="SPOR"/>
    <property type="match status" value="1"/>
</dbReference>
<evidence type="ECO:0000256" key="2">
    <source>
        <dbReference type="SAM" id="Phobius"/>
    </source>
</evidence>
<dbReference type="InterPro" id="IPR007730">
    <property type="entry name" value="SPOR-like_dom"/>
</dbReference>
<dbReference type="InterPro" id="IPR036680">
    <property type="entry name" value="SPOR-like_sf"/>
</dbReference>
<evidence type="ECO:0000256" key="1">
    <source>
        <dbReference type="SAM" id="MobiDB-lite"/>
    </source>
</evidence>
<dbReference type="SUPFAM" id="SSF110997">
    <property type="entry name" value="Sporulation related repeat"/>
    <property type="match status" value="1"/>
</dbReference>
<dbReference type="AlphaFoldDB" id="A0A238KR87"/>
<dbReference type="Gene3D" id="3.30.70.1070">
    <property type="entry name" value="Sporulation related repeat"/>
    <property type="match status" value="1"/>
</dbReference>
<feature type="domain" description="SPOR" evidence="3">
    <location>
        <begin position="248"/>
        <end position="333"/>
    </location>
</feature>
<keyword evidence="2" id="KW-0812">Transmembrane</keyword>
<dbReference type="RefSeq" id="WP_094021979.1">
    <property type="nucleotide sequence ID" value="NZ_FXYF01000008.1"/>
</dbReference>
<proteinExistence type="predicted"/>
<keyword evidence="2" id="KW-0472">Membrane</keyword>
<accession>A0A238KR87</accession>